<dbReference type="Proteomes" id="UP000825935">
    <property type="component" value="Chromosome 36"/>
</dbReference>
<organism evidence="1 2">
    <name type="scientific">Ceratopteris richardii</name>
    <name type="common">Triangle waterfern</name>
    <dbReference type="NCBI Taxonomy" id="49495"/>
    <lineage>
        <taxon>Eukaryota</taxon>
        <taxon>Viridiplantae</taxon>
        <taxon>Streptophyta</taxon>
        <taxon>Embryophyta</taxon>
        <taxon>Tracheophyta</taxon>
        <taxon>Polypodiopsida</taxon>
        <taxon>Polypodiidae</taxon>
        <taxon>Polypodiales</taxon>
        <taxon>Pteridineae</taxon>
        <taxon>Pteridaceae</taxon>
        <taxon>Parkerioideae</taxon>
        <taxon>Ceratopteris</taxon>
    </lineage>
</organism>
<evidence type="ECO:0000313" key="2">
    <source>
        <dbReference type="Proteomes" id="UP000825935"/>
    </source>
</evidence>
<comment type="caution">
    <text evidence="1">The sequence shown here is derived from an EMBL/GenBank/DDBJ whole genome shotgun (WGS) entry which is preliminary data.</text>
</comment>
<sequence>MRILDVYILIMLFEIETNINEQILGRSFNSSAHFSALNEDDQIVGRWRRRGMFCFPIDINGG</sequence>
<protein>
    <submittedName>
        <fullName evidence="1">Uncharacterized protein</fullName>
    </submittedName>
</protein>
<proteinExistence type="predicted"/>
<dbReference type="EMBL" id="CM035441">
    <property type="protein sequence ID" value="KAH7281871.1"/>
    <property type="molecule type" value="Genomic_DNA"/>
</dbReference>
<dbReference type="AlphaFoldDB" id="A0A8T2QFC4"/>
<keyword evidence="2" id="KW-1185">Reference proteome</keyword>
<name>A0A8T2QFC4_CERRI</name>
<accession>A0A8T2QFC4</accession>
<evidence type="ECO:0000313" key="1">
    <source>
        <dbReference type="EMBL" id="KAH7281871.1"/>
    </source>
</evidence>
<reference evidence="1" key="1">
    <citation type="submission" date="2021-08" db="EMBL/GenBank/DDBJ databases">
        <title>WGS assembly of Ceratopteris richardii.</title>
        <authorList>
            <person name="Marchant D.B."/>
            <person name="Chen G."/>
            <person name="Jenkins J."/>
            <person name="Shu S."/>
            <person name="Leebens-Mack J."/>
            <person name="Grimwood J."/>
            <person name="Schmutz J."/>
            <person name="Soltis P."/>
            <person name="Soltis D."/>
            <person name="Chen Z.-H."/>
        </authorList>
    </citation>
    <scope>NUCLEOTIDE SEQUENCE</scope>
    <source>
        <strain evidence="1">Whitten #5841</strain>
        <tissue evidence="1">Leaf</tissue>
    </source>
</reference>
<gene>
    <name evidence="1" type="ORF">KP509_36G067400</name>
</gene>